<evidence type="ECO:0008006" key="6">
    <source>
        <dbReference type="Google" id="ProtNLM"/>
    </source>
</evidence>
<dbReference type="GeneID" id="20236612"/>
<dbReference type="InterPro" id="IPR025875">
    <property type="entry name" value="Leu-rich_rpt_4"/>
</dbReference>
<evidence type="ECO:0000313" key="5">
    <source>
        <dbReference type="Proteomes" id="UP000030746"/>
    </source>
</evidence>
<dbReference type="KEGG" id="lgi:LOTGIDRAFT_155146"/>
<dbReference type="SMART" id="SM00365">
    <property type="entry name" value="LRR_SD22"/>
    <property type="match status" value="16"/>
</dbReference>
<dbReference type="InterPro" id="IPR050836">
    <property type="entry name" value="SDS22/Internalin_LRR"/>
</dbReference>
<accession>V4B9L3</accession>
<dbReference type="PROSITE" id="PS51450">
    <property type="entry name" value="LRR"/>
    <property type="match status" value="12"/>
</dbReference>
<dbReference type="PANTHER" id="PTHR46652:SF3">
    <property type="entry name" value="LEUCINE-RICH REPEAT-CONTAINING PROTEIN 9"/>
    <property type="match status" value="1"/>
</dbReference>
<gene>
    <name evidence="4" type="ORF">LOTGIDRAFT_155146</name>
</gene>
<dbReference type="SMART" id="SM00369">
    <property type="entry name" value="LRR_TYP"/>
    <property type="match status" value="12"/>
</dbReference>
<evidence type="ECO:0000313" key="4">
    <source>
        <dbReference type="EMBL" id="ESO85654.1"/>
    </source>
</evidence>
<evidence type="ECO:0000256" key="1">
    <source>
        <dbReference type="ARBA" id="ARBA00022614"/>
    </source>
</evidence>
<organism evidence="4 5">
    <name type="scientific">Lottia gigantea</name>
    <name type="common">Giant owl limpet</name>
    <dbReference type="NCBI Taxonomy" id="225164"/>
    <lineage>
        <taxon>Eukaryota</taxon>
        <taxon>Metazoa</taxon>
        <taxon>Spiralia</taxon>
        <taxon>Lophotrochozoa</taxon>
        <taxon>Mollusca</taxon>
        <taxon>Gastropoda</taxon>
        <taxon>Patellogastropoda</taxon>
        <taxon>Lottioidea</taxon>
        <taxon>Lottiidae</taxon>
        <taxon>Lottia</taxon>
    </lineage>
</organism>
<dbReference type="Proteomes" id="UP000030746">
    <property type="component" value="Unassembled WGS sequence"/>
</dbReference>
<dbReference type="HOGENOM" id="CLU_002627_0_0_1"/>
<dbReference type="STRING" id="225164.V4B9L3"/>
<dbReference type="Pfam" id="PF12799">
    <property type="entry name" value="LRR_4"/>
    <property type="match status" value="1"/>
</dbReference>
<dbReference type="PANTHER" id="PTHR46652">
    <property type="entry name" value="LEUCINE-RICH REPEAT AND IQ DOMAIN-CONTAINING PROTEIN 1-RELATED"/>
    <property type="match status" value="1"/>
</dbReference>
<dbReference type="RefSeq" id="XP_009063893.1">
    <property type="nucleotide sequence ID" value="XM_009065645.1"/>
</dbReference>
<dbReference type="SMART" id="SM00364">
    <property type="entry name" value="LRR_BAC"/>
    <property type="match status" value="8"/>
</dbReference>
<dbReference type="OrthoDB" id="1517790at2759"/>
<keyword evidence="1" id="KW-0433">Leucine-rich repeat</keyword>
<dbReference type="InterPro" id="IPR032675">
    <property type="entry name" value="LRR_dom_sf"/>
</dbReference>
<dbReference type="CTD" id="20236612"/>
<dbReference type="OMA" id="KLCLVNN"/>
<dbReference type="Pfam" id="PF14580">
    <property type="entry name" value="LRR_9"/>
    <property type="match status" value="2"/>
</dbReference>
<evidence type="ECO:0000256" key="2">
    <source>
        <dbReference type="ARBA" id="ARBA00022737"/>
    </source>
</evidence>
<proteinExistence type="predicted"/>
<dbReference type="InterPro" id="IPR001611">
    <property type="entry name" value="Leu-rich_rpt"/>
</dbReference>
<dbReference type="AlphaFoldDB" id="V4B9L3"/>
<evidence type="ECO:0000256" key="3">
    <source>
        <dbReference type="SAM" id="MobiDB-lite"/>
    </source>
</evidence>
<keyword evidence="5" id="KW-1185">Reference proteome</keyword>
<dbReference type="EMBL" id="KB203274">
    <property type="protein sequence ID" value="ESO85654.1"/>
    <property type="molecule type" value="Genomic_DNA"/>
</dbReference>
<keyword evidence="2" id="KW-0677">Repeat</keyword>
<protein>
    <recommendedName>
        <fullName evidence="6">Leucine-rich repeat-containing protein 9</fullName>
    </recommendedName>
</protein>
<sequence>MKLGRHAAVPLSNSLSLADKRKMKYYDDENKKRKYLDACPYQYGQVVICKAYLGKNATMMEDREVSQSVYPEIDSVIRPRKTCLSVGNKSTDIDLTATCECSVRQCEWYVFDQDFVLPEYIIEYEYIKRLPSKSPFSSINGYLCENKDWKIPSTVATPDDPQLLFPDSDVLNMEPEIRARPRLVTLSEDILLKIGRASSLTSITTLNLHGNGLTKLKYIQSLKSLKRLIVSFNELTKLDDLAHMGIELIDASFNKIVSLDGMKGMSQLHHLDISWNRLQNTREELSMMRKHLPHLKTLNIVNNPWSKPVNLKLRVIGRLKSLTQLNGKMVGEDEATSALRVAAGSRISQLALSSHSRTDQHIPRSLKLCNGPQLIFTLSRLKPDKSSDHDSTWLSKLTTIVLEGQHITKLSNLEKVENLRWVSFNNNDLTKVEGLENCPKIEELSLENNCLAKLDGLTKLVNLTKLHLGNNHIVNLDTGVFNGLTQLTYLSLECNRITSLVGLQRLHNLIELYIGNNRIENIRELFYLKPLQYLVILDTYGNPIANEVDNYRLFIIYHLKTLRALDGRAIEASEGNIAKEMFGGRLTSDFIAEKLFHSNFAEVRELDLPSSSIKTVDLGPSDMFVNLRSVNLENNNLTSFSGLIHLVNVRVLCLNHNNIECILPRTKNKKGLAGDFCADSYSPILENLEVLHLGYNNIKEMSTLQLNRLPSLKALFLQGNEICKIDGMDGLHELRELVLDRNKIKGVSELSFINQWNLQELHLEENRLRDLSNLACLENLQRLYLGSNRIQDLGELEKIDNIVTLMELSLVNNAVSRRLLHRPLLIFRMPQLMIIDGIPVTDEERTKAEIYFAEQQQQYIQPTSNHTVEGTLPGIGHYKTTVPVKVTNVQLSSPPVWNGALLYDDSDNSRSRRRGGQRGEIGNASRNGMSTYQPIGQNQMYGYSVNNSSGNNNRNQYQYLQQMPQITQHTAEYMESLARLNNVRNNRR</sequence>
<dbReference type="SUPFAM" id="SSF52058">
    <property type="entry name" value="L domain-like"/>
    <property type="match status" value="2"/>
</dbReference>
<reference evidence="4 5" key="1">
    <citation type="journal article" date="2013" name="Nature">
        <title>Insights into bilaterian evolution from three spiralian genomes.</title>
        <authorList>
            <person name="Simakov O."/>
            <person name="Marletaz F."/>
            <person name="Cho S.J."/>
            <person name="Edsinger-Gonzales E."/>
            <person name="Havlak P."/>
            <person name="Hellsten U."/>
            <person name="Kuo D.H."/>
            <person name="Larsson T."/>
            <person name="Lv J."/>
            <person name="Arendt D."/>
            <person name="Savage R."/>
            <person name="Osoegawa K."/>
            <person name="de Jong P."/>
            <person name="Grimwood J."/>
            <person name="Chapman J.A."/>
            <person name="Shapiro H."/>
            <person name="Aerts A."/>
            <person name="Otillar R.P."/>
            <person name="Terry A.Y."/>
            <person name="Boore J.L."/>
            <person name="Grigoriev I.V."/>
            <person name="Lindberg D.R."/>
            <person name="Seaver E.C."/>
            <person name="Weisblat D.A."/>
            <person name="Putnam N.H."/>
            <person name="Rokhsar D.S."/>
        </authorList>
    </citation>
    <scope>NUCLEOTIDE SEQUENCE [LARGE SCALE GENOMIC DNA]</scope>
</reference>
<feature type="compositionally biased region" description="Polar residues" evidence="3">
    <location>
        <begin position="924"/>
        <end position="940"/>
    </location>
</feature>
<name>V4B9L3_LOTGI</name>
<feature type="region of interest" description="Disordered" evidence="3">
    <location>
        <begin position="902"/>
        <end position="955"/>
    </location>
</feature>
<dbReference type="Gene3D" id="3.80.10.10">
    <property type="entry name" value="Ribonuclease Inhibitor"/>
    <property type="match status" value="5"/>
</dbReference>
<dbReference type="InterPro" id="IPR003591">
    <property type="entry name" value="Leu-rich_rpt_typical-subtyp"/>
</dbReference>
<feature type="compositionally biased region" description="Low complexity" evidence="3">
    <location>
        <begin position="941"/>
        <end position="955"/>
    </location>
</feature>